<feature type="compositionally biased region" description="Low complexity" evidence="1">
    <location>
        <begin position="272"/>
        <end position="327"/>
    </location>
</feature>
<proteinExistence type="predicted"/>
<sequence length="741" mass="74404">MNERITRAPSMRNDGRGRIADSRRRVSTAHLDVAHQQYGAASAPYQTQPSSALAQQPYGQYAPSSSNNGGGYANDLQGGGGGPLYSIRSPAMPSTARRLSRAPVDTPPGDGRYYYADAVPRGVRDVRTAAGVVAGVSTNTRTSCAGASIRREHTVYAAPPREAGIVSHMPPVAYGAGNGGSNGCGNGGGAYASAASYDNGQGFYGNGDQQQQQQQQYAQQPAYGGARAYASEPPPPPPPGSGVGGWPVAAGNCGNSNYGAAPPQANGANNGSYGNYAAAAPSQPPVYGQQQQQQQQQPQSAAYAQPAPMQQPQPQQQQQQPTYGQVPGAQPSYGAPAPNGQQQQQTVGNVGAAAPAYASAPACPPSSQAIAPGQLGVAPQQAAGYGVAPQQQLQQQQQMMTYGAAAVSQQQQPVYAQQQAAYGAVAESVGAVAAAQPLGAVAQMTAAPAVGVASPVAAAAPIVGAVAAAAPAVSVAAAAAPVVGVAAAAVPQAVEVAAVGPPLSVGATAVVQQPTVFAAAPPQQVFAAAPQPVFAAAPQPVFAAAQPVLAATPACQRQLTLIRHTDRGSGNALDDEALGLGPPAGSSPFEGTIGPGPAYGDFYVLSRPNANTTLTAGQAVQLTAGPTNNTALHRGNATEIVIETCSGNPGTFEICISAVTTNPSQFGIRVAGQSTTPHVRTFGSDTNVVSGCLIIKCVRTPLIIQLVLVSTDGPGGTTTLPSSPGGTGECRIISLVIKQIC</sequence>
<name>A0A2U7UEH9_9VIRU</name>
<organism evidence="2">
    <name type="scientific">Pandoravirus macleodensis</name>
    <dbReference type="NCBI Taxonomy" id="2107707"/>
    <lineage>
        <taxon>Viruses</taxon>
        <taxon>Pandoravirus</taxon>
    </lineage>
</organism>
<dbReference type="Proteomes" id="UP000249758">
    <property type="component" value="Segment"/>
</dbReference>
<accession>A0A2U7UEH9</accession>
<feature type="compositionally biased region" description="Low complexity" evidence="1">
    <location>
        <begin position="334"/>
        <end position="348"/>
    </location>
</feature>
<feature type="compositionally biased region" description="Basic and acidic residues" evidence="1">
    <location>
        <begin position="13"/>
        <end position="24"/>
    </location>
</feature>
<dbReference type="EMBL" id="MG011691">
    <property type="protein sequence ID" value="AVK76846.1"/>
    <property type="molecule type" value="Genomic_DNA"/>
</dbReference>
<feature type="region of interest" description="Disordered" evidence="1">
    <location>
        <begin position="567"/>
        <end position="592"/>
    </location>
</feature>
<protein>
    <submittedName>
        <fullName evidence="2">Uncharacterized protein</fullName>
    </submittedName>
</protein>
<feature type="compositionally biased region" description="Low complexity" evidence="1">
    <location>
        <begin position="202"/>
        <end position="230"/>
    </location>
</feature>
<evidence type="ECO:0000313" key="2">
    <source>
        <dbReference type="EMBL" id="AVK76846.1"/>
    </source>
</evidence>
<feature type="compositionally biased region" description="Gly residues" evidence="1">
    <location>
        <begin position="68"/>
        <end position="83"/>
    </location>
</feature>
<feature type="region of interest" description="Disordered" evidence="1">
    <location>
        <begin position="1"/>
        <end position="109"/>
    </location>
</feature>
<gene>
    <name evidence="2" type="ORF">pmac_cds_158</name>
</gene>
<reference evidence="2" key="1">
    <citation type="journal article" date="2018" name="Nat. Commun.">
        <title>Diversity and evolution of the emerging Pandoraviridae family.</title>
        <authorList>
            <person name="Legendre M."/>
            <person name="Fabre E."/>
            <person name="Poirot O."/>
            <person name="Jeudy S."/>
            <person name="Lartigue A."/>
            <person name="Alempic J.M."/>
            <person name="Beucher L."/>
            <person name="Philippe N."/>
            <person name="Bertaux L."/>
            <person name="Christo-Foroux E."/>
            <person name="Labadie K."/>
            <person name="Coute Y."/>
            <person name="Abergel C."/>
            <person name="Claverie J.M."/>
        </authorList>
    </citation>
    <scope>NUCLEOTIDE SEQUENCE [LARGE SCALE GENOMIC DNA]</scope>
    <source>
        <strain evidence="2">Macleodensis</strain>
    </source>
</reference>
<feature type="region of interest" description="Disordered" evidence="1">
    <location>
        <begin position="272"/>
        <end position="348"/>
    </location>
</feature>
<feature type="compositionally biased region" description="Polar residues" evidence="1">
    <location>
        <begin position="44"/>
        <end position="67"/>
    </location>
</feature>
<dbReference type="GeneID" id="36841301"/>
<dbReference type="KEGG" id="vg:36841301"/>
<evidence type="ECO:0000256" key="1">
    <source>
        <dbReference type="SAM" id="MobiDB-lite"/>
    </source>
</evidence>
<dbReference type="RefSeq" id="YP_009480842.1">
    <property type="nucleotide sequence ID" value="NC_037665.1"/>
</dbReference>
<feature type="region of interest" description="Disordered" evidence="1">
    <location>
        <begin position="202"/>
        <end position="247"/>
    </location>
</feature>